<dbReference type="RefSeq" id="WP_377928847.1">
    <property type="nucleotide sequence ID" value="NZ_JBHUEM010000021.1"/>
</dbReference>
<dbReference type="EMBL" id="JBHUEM010000021">
    <property type="protein sequence ID" value="MFD1737628.1"/>
    <property type="molecule type" value="Genomic_DNA"/>
</dbReference>
<reference evidence="2" key="1">
    <citation type="journal article" date="2019" name="Int. J. Syst. Evol. Microbiol.">
        <title>The Global Catalogue of Microorganisms (GCM) 10K type strain sequencing project: providing services to taxonomists for standard genome sequencing and annotation.</title>
        <authorList>
            <consortium name="The Broad Institute Genomics Platform"/>
            <consortium name="The Broad Institute Genome Sequencing Center for Infectious Disease"/>
            <person name="Wu L."/>
            <person name="Ma J."/>
        </authorList>
    </citation>
    <scope>NUCLEOTIDE SEQUENCE [LARGE SCALE GENOMIC DNA]</scope>
    <source>
        <strain evidence="2">CCUG 49339</strain>
    </source>
</reference>
<organism evidence="1 2">
    <name type="scientific">Bacillus salitolerans</name>
    <dbReference type="NCBI Taxonomy" id="1437434"/>
    <lineage>
        <taxon>Bacteria</taxon>
        <taxon>Bacillati</taxon>
        <taxon>Bacillota</taxon>
        <taxon>Bacilli</taxon>
        <taxon>Bacillales</taxon>
        <taxon>Bacillaceae</taxon>
        <taxon>Bacillus</taxon>
    </lineage>
</organism>
<dbReference type="Proteomes" id="UP001597214">
    <property type="component" value="Unassembled WGS sequence"/>
</dbReference>
<comment type="caution">
    <text evidence="1">The sequence shown here is derived from an EMBL/GenBank/DDBJ whole genome shotgun (WGS) entry which is preliminary data.</text>
</comment>
<proteinExistence type="predicted"/>
<protein>
    <recommendedName>
        <fullName evidence="3">Glycosyltransferase family 2 protein</fullName>
    </recommendedName>
</protein>
<evidence type="ECO:0000313" key="2">
    <source>
        <dbReference type="Proteomes" id="UP001597214"/>
    </source>
</evidence>
<keyword evidence="2" id="KW-1185">Reference proteome</keyword>
<accession>A0ABW4LRE3</accession>
<name>A0ABW4LRE3_9BACI</name>
<gene>
    <name evidence="1" type="ORF">ACFSCX_13860</name>
</gene>
<evidence type="ECO:0008006" key="3">
    <source>
        <dbReference type="Google" id="ProtNLM"/>
    </source>
</evidence>
<evidence type="ECO:0000313" key="1">
    <source>
        <dbReference type="EMBL" id="MFD1737628.1"/>
    </source>
</evidence>
<sequence>MQQTAIVTVTHDPIGRNVDLFHELQEWIGDTYSEFFITISEESSPTLIHEVQKSKFNTKIIPKLGAAHARREAVKFGLGGTSSHFHYCDFDRLLTWAQNHLNELKKTVQLLHQFDYLIIGRTKRAFATHPIEWIETEKITNKICSLELGREVDITAGSCSFSRVAGEYIQQHSKEKMTDVEWPMIVHRIANLEVGYHAVEGLEYHEKINSVNTQVNDTEAWLSRLKLSLIISETAYNVGKKRIY</sequence>